<dbReference type="PANTHER" id="PTHR23235:SF71">
    <property type="entry name" value="KRUEPPEL-LIKE FACTOR 16"/>
    <property type="match status" value="1"/>
</dbReference>
<feature type="domain" description="C2H2-type" evidence="14">
    <location>
        <begin position="274"/>
        <end position="303"/>
    </location>
</feature>
<feature type="compositionally biased region" description="Pro residues" evidence="13">
    <location>
        <begin position="173"/>
        <end position="187"/>
    </location>
</feature>
<dbReference type="PANTHER" id="PTHR23235">
    <property type="entry name" value="KRUEPPEL-LIKE TRANSCRIPTION FACTOR"/>
    <property type="match status" value="1"/>
</dbReference>
<comment type="subcellular location">
    <subcellularLocation>
        <location evidence="1">Nucleus</location>
    </subcellularLocation>
</comment>
<evidence type="ECO:0000256" key="11">
    <source>
        <dbReference type="ARBA" id="ARBA00069428"/>
    </source>
</evidence>
<reference evidence="15" key="1">
    <citation type="journal article" date="2021" name="Evol. Appl.">
        <title>The genome of the Pyrenean desman and the effects of bottlenecks and inbreeding on the genomic landscape of an endangered species.</title>
        <authorList>
            <person name="Escoda L."/>
            <person name="Castresana J."/>
        </authorList>
    </citation>
    <scope>NUCLEOTIDE SEQUENCE</scope>
    <source>
        <strain evidence="15">IBE-C5619</strain>
    </source>
</reference>
<evidence type="ECO:0000256" key="4">
    <source>
        <dbReference type="ARBA" id="ARBA00022771"/>
    </source>
</evidence>
<accession>A0A8J6DTD9</accession>
<dbReference type="Gene3D" id="3.30.160.60">
    <property type="entry name" value="Classic Zinc Finger"/>
    <property type="match status" value="3"/>
</dbReference>
<evidence type="ECO:0000256" key="3">
    <source>
        <dbReference type="ARBA" id="ARBA00022737"/>
    </source>
</evidence>
<keyword evidence="16" id="KW-1185">Reference proteome</keyword>
<feature type="domain" description="C2H2-type" evidence="14">
    <location>
        <begin position="244"/>
        <end position="273"/>
    </location>
</feature>
<evidence type="ECO:0000256" key="10">
    <source>
        <dbReference type="ARBA" id="ARBA00038409"/>
    </source>
</evidence>
<dbReference type="InterPro" id="IPR036236">
    <property type="entry name" value="Znf_C2H2_sf"/>
</dbReference>
<evidence type="ECO:0000259" key="14">
    <source>
        <dbReference type="PROSITE" id="PS50157"/>
    </source>
</evidence>
<dbReference type="EMBL" id="JAGFMF010011614">
    <property type="protein sequence ID" value="KAG8519170.1"/>
    <property type="molecule type" value="Genomic_DNA"/>
</dbReference>
<dbReference type="FunFam" id="3.30.160.60:FF:000595">
    <property type="entry name" value="Krueppel-like factor 14"/>
    <property type="match status" value="1"/>
</dbReference>
<feature type="compositionally biased region" description="Basic and acidic residues" evidence="13">
    <location>
        <begin position="319"/>
        <end position="335"/>
    </location>
</feature>
<comment type="caution">
    <text evidence="15">The sequence shown here is derived from an EMBL/GenBank/DDBJ whole genome shotgun (WGS) entry which is preliminary data.</text>
</comment>
<evidence type="ECO:0000256" key="9">
    <source>
        <dbReference type="ARBA" id="ARBA00023242"/>
    </source>
</evidence>
<keyword evidence="9" id="KW-0539">Nucleus</keyword>
<sequence length="369" mass="37934">SVAGIVQLGQPEKAGTSRDHRPRAPGLRGVASLGKEVLSQAGSVFQVGPQDKARASDSRSLHQAQDCHGTGLRTQFVQAAPPPRGRCSHCTVPTARLRKGPADPRVWPTRGINVLTALAALKLGLDVPGGFERPDCTGSSPKDPRPDPGSEGAGSAAGLDVRAPRREAAPAGPAGPPPPPPASPIPGPGGAAAPHLLAASILADLRGGPGAAPGGASPGSSSSAASSPSSGRTPGAATAAAKSHRCPFPGCAKAYYKSSHLKSHLRTHTGERPFACDWLGCDKKFARSDELARHHRTHTGEKRFPCPLCTKRFTRSDHLTKHARRHPDFRPELLRRPGARSASPSDSLPCSLAGSPAPSPVPSPAPAGL</sequence>
<evidence type="ECO:0000313" key="16">
    <source>
        <dbReference type="Proteomes" id="UP000700334"/>
    </source>
</evidence>
<comment type="similarity">
    <text evidence="10">Belongs to the Sp1 C2H2-type zinc-finger protein family.</text>
</comment>
<dbReference type="GO" id="GO:0005634">
    <property type="term" value="C:nucleus"/>
    <property type="evidence" value="ECO:0007669"/>
    <property type="project" value="UniProtKB-SubCell"/>
</dbReference>
<feature type="compositionally biased region" description="Low complexity" evidence="13">
    <location>
        <begin position="218"/>
        <end position="237"/>
    </location>
</feature>
<evidence type="ECO:0000256" key="13">
    <source>
        <dbReference type="SAM" id="MobiDB-lite"/>
    </source>
</evidence>
<evidence type="ECO:0000256" key="5">
    <source>
        <dbReference type="ARBA" id="ARBA00022833"/>
    </source>
</evidence>
<evidence type="ECO:0000256" key="1">
    <source>
        <dbReference type="ARBA" id="ARBA00004123"/>
    </source>
</evidence>
<evidence type="ECO:0000256" key="12">
    <source>
        <dbReference type="PROSITE-ProRule" id="PRU00042"/>
    </source>
</evidence>
<evidence type="ECO:0000256" key="2">
    <source>
        <dbReference type="ARBA" id="ARBA00022723"/>
    </source>
</evidence>
<feature type="region of interest" description="Disordered" evidence="13">
    <location>
        <begin position="205"/>
        <end position="243"/>
    </location>
</feature>
<organism evidence="15 16">
    <name type="scientific">Galemys pyrenaicus</name>
    <name type="common">Iberian desman</name>
    <name type="synonym">Pyrenean desman</name>
    <dbReference type="NCBI Taxonomy" id="202257"/>
    <lineage>
        <taxon>Eukaryota</taxon>
        <taxon>Metazoa</taxon>
        <taxon>Chordata</taxon>
        <taxon>Craniata</taxon>
        <taxon>Vertebrata</taxon>
        <taxon>Euteleostomi</taxon>
        <taxon>Mammalia</taxon>
        <taxon>Eutheria</taxon>
        <taxon>Laurasiatheria</taxon>
        <taxon>Eulipotyphla</taxon>
        <taxon>Talpidae</taxon>
        <taxon>Galemys</taxon>
    </lineage>
</organism>
<evidence type="ECO:0000256" key="8">
    <source>
        <dbReference type="ARBA" id="ARBA00023163"/>
    </source>
</evidence>
<keyword evidence="6" id="KW-0805">Transcription regulation</keyword>
<feature type="domain" description="C2H2-type" evidence="14">
    <location>
        <begin position="304"/>
        <end position="331"/>
    </location>
</feature>
<keyword evidence="8" id="KW-0804">Transcription</keyword>
<keyword evidence="3" id="KW-0677">Repeat</keyword>
<dbReference type="OrthoDB" id="9666197at2759"/>
<dbReference type="FunFam" id="3.30.160.60:FF:000018">
    <property type="entry name" value="Krueppel-like factor 15"/>
    <property type="match status" value="1"/>
</dbReference>
<dbReference type="GO" id="GO:0000978">
    <property type="term" value="F:RNA polymerase II cis-regulatory region sequence-specific DNA binding"/>
    <property type="evidence" value="ECO:0007669"/>
    <property type="project" value="TreeGrafter"/>
</dbReference>
<dbReference type="GO" id="GO:0000981">
    <property type="term" value="F:DNA-binding transcription factor activity, RNA polymerase II-specific"/>
    <property type="evidence" value="ECO:0007669"/>
    <property type="project" value="TreeGrafter"/>
</dbReference>
<dbReference type="FunFam" id="3.30.160.60:FF:000232">
    <property type="entry name" value="Krueppel-like factor 9"/>
    <property type="match status" value="1"/>
</dbReference>
<proteinExistence type="inferred from homology"/>
<dbReference type="PROSITE" id="PS00028">
    <property type="entry name" value="ZINC_FINGER_C2H2_1"/>
    <property type="match status" value="3"/>
</dbReference>
<dbReference type="PROSITE" id="PS50157">
    <property type="entry name" value="ZINC_FINGER_C2H2_2"/>
    <property type="match status" value="3"/>
</dbReference>
<dbReference type="GO" id="GO:0008270">
    <property type="term" value="F:zinc ion binding"/>
    <property type="evidence" value="ECO:0007669"/>
    <property type="project" value="UniProtKB-KW"/>
</dbReference>
<keyword evidence="2" id="KW-0479">Metal-binding</keyword>
<dbReference type="Pfam" id="PF00096">
    <property type="entry name" value="zf-C2H2"/>
    <property type="match status" value="3"/>
</dbReference>
<keyword evidence="4 12" id="KW-0863">Zinc-finger</keyword>
<dbReference type="InterPro" id="IPR013087">
    <property type="entry name" value="Znf_C2H2_type"/>
</dbReference>
<protein>
    <recommendedName>
        <fullName evidence="11">Krueppel-like factor 14</fullName>
    </recommendedName>
</protein>
<feature type="region of interest" description="Disordered" evidence="13">
    <location>
        <begin position="1"/>
        <end position="29"/>
    </location>
</feature>
<feature type="non-terminal residue" evidence="15">
    <location>
        <position position="1"/>
    </location>
</feature>
<evidence type="ECO:0000256" key="6">
    <source>
        <dbReference type="ARBA" id="ARBA00023015"/>
    </source>
</evidence>
<name>A0A8J6DTD9_GALPY</name>
<feature type="compositionally biased region" description="Gly residues" evidence="13">
    <location>
        <begin position="207"/>
        <end position="217"/>
    </location>
</feature>
<dbReference type="SUPFAM" id="SSF57667">
    <property type="entry name" value="beta-beta-alpha zinc fingers"/>
    <property type="match status" value="2"/>
</dbReference>
<feature type="compositionally biased region" description="Pro residues" evidence="13">
    <location>
        <begin position="357"/>
        <end position="369"/>
    </location>
</feature>
<feature type="region of interest" description="Disordered" evidence="13">
    <location>
        <begin position="132"/>
        <end position="193"/>
    </location>
</feature>
<keyword evidence="7" id="KW-0238">DNA-binding</keyword>
<keyword evidence="5" id="KW-0862">Zinc</keyword>
<dbReference type="AlphaFoldDB" id="A0A8J6DTD9"/>
<feature type="region of interest" description="Disordered" evidence="13">
    <location>
        <begin position="319"/>
        <end position="369"/>
    </location>
</feature>
<dbReference type="SMART" id="SM00355">
    <property type="entry name" value="ZnF_C2H2"/>
    <property type="match status" value="3"/>
</dbReference>
<gene>
    <name evidence="15" type="ORF">J0S82_005996</name>
</gene>
<dbReference type="Proteomes" id="UP000700334">
    <property type="component" value="Unassembled WGS sequence"/>
</dbReference>
<evidence type="ECO:0000256" key="7">
    <source>
        <dbReference type="ARBA" id="ARBA00023125"/>
    </source>
</evidence>
<evidence type="ECO:0000313" key="15">
    <source>
        <dbReference type="EMBL" id="KAG8519170.1"/>
    </source>
</evidence>